<evidence type="ECO:0000313" key="7">
    <source>
        <dbReference type="Proteomes" id="UP000594454"/>
    </source>
</evidence>
<evidence type="ECO:0000256" key="3">
    <source>
        <dbReference type="ARBA" id="ARBA00023203"/>
    </source>
</evidence>
<name>A0A7R8UEB4_HERIL</name>
<feature type="compositionally biased region" description="Low complexity" evidence="4">
    <location>
        <begin position="1052"/>
        <end position="1062"/>
    </location>
</feature>
<feature type="domain" description="BTB" evidence="5">
    <location>
        <begin position="112"/>
        <end position="178"/>
    </location>
</feature>
<feature type="region of interest" description="Disordered" evidence="4">
    <location>
        <begin position="940"/>
        <end position="1008"/>
    </location>
</feature>
<feature type="compositionally biased region" description="Low complexity" evidence="4">
    <location>
        <begin position="982"/>
        <end position="1001"/>
    </location>
</feature>
<dbReference type="InterPro" id="IPR006652">
    <property type="entry name" value="Kelch_1"/>
</dbReference>
<dbReference type="PANTHER" id="PTHR24412">
    <property type="entry name" value="KELCH PROTEIN"/>
    <property type="match status" value="1"/>
</dbReference>
<dbReference type="GO" id="GO:0003779">
    <property type="term" value="F:actin binding"/>
    <property type="evidence" value="ECO:0007669"/>
    <property type="project" value="UniProtKB-KW"/>
</dbReference>
<accession>A0A7R8UEB4</accession>
<dbReference type="InterPro" id="IPR011705">
    <property type="entry name" value="BACK"/>
</dbReference>
<evidence type="ECO:0000256" key="2">
    <source>
        <dbReference type="ARBA" id="ARBA00022737"/>
    </source>
</evidence>
<feature type="region of interest" description="Disordered" evidence="4">
    <location>
        <begin position="1165"/>
        <end position="1229"/>
    </location>
</feature>
<feature type="compositionally biased region" description="Polar residues" evidence="4">
    <location>
        <begin position="1288"/>
        <end position="1298"/>
    </location>
</feature>
<dbReference type="Pfam" id="PF01344">
    <property type="entry name" value="Kelch_1"/>
    <property type="match status" value="5"/>
</dbReference>
<dbReference type="SMART" id="SM00875">
    <property type="entry name" value="BACK"/>
    <property type="match status" value="1"/>
</dbReference>
<feature type="compositionally biased region" description="Basic and acidic residues" evidence="4">
    <location>
        <begin position="1063"/>
        <end position="1083"/>
    </location>
</feature>
<dbReference type="InterPro" id="IPR000210">
    <property type="entry name" value="BTB/POZ_dom"/>
</dbReference>
<dbReference type="Pfam" id="PF00651">
    <property type="entry name" value="BTB"/>
    <property type="match status" value="1"/>
</dbReference>
<keyword evidence="7" id="KW-1185">Reference proteome</keyword>
<feature type="region of interest" description="Disordered" evidence="4">
    <location>
        <begin position="68"/>
        <end position="93"/>
    </location>
</feature>
<proteinExistence type="predicted"/>
<dbReference type="SMART" id="SM00225">
    <property type="entry name" value="BTB"/>
    <property type="match status" value="1"/>
</dbReference>
<dbReference type="InterPro" id="IPR015915">
    <property type="entry name" value="Kelch-typ_b-propeller"/>
</dbReference>
<dbReference type="SUPFAM" id="SSF54695">
    <property type="entry name" value="POZ domain"/>
    <property type="match status" value="1"/>
</dbReference>
<evidence type="ECO:0000313" key="6">
    <source>
        <dbReference type="EMBL" id="CAD7078994.1"/>
    </source>
</evidence>
<feature type="compositionally biased region" description="Basic residues" evidence="4">
    <location>
        <begin position="1186"/>
        <end position="1195"/>
    </location>
</feature>
<keyword evidence="3" id="KW-0009">Actin-binding</keyword>
<feature type="region of interest" description="Disordered" evidence="4">
    <location>
        <begin position="1052"/>
        <end position="1089"/>
    </location>
</feature>
<feature type="compositionally biased region" description="Low complexity" evidence="4">
    <location>
        <begin position="958"/>
        <end position="970"/>
    </location>
</feature>
<dbReference type="Gene3D" id="2.120.10.80">
    <property type="entry name" value="Kelch-type beta propeller"/>
    <property type="match status" value="1"/>
</dbReference>
<organism evidence="6 7">
    <name type="scientific">Hermetia illucens</name>
    <name type="common">Black soldier fly</name>
    <dbReference type="NCBI Taxonomy" id="343691"/>
    <lineage>
        <taxon>Eukaryota</taxon>
        <taxon>Metazoa</taxon>
        <taxon>Ecdysozoa</taxon>
        <taxon>Arthropoda</taxon>
        <taxon>Hexapoda</taxon>
        <taxon>Insecta</taxon>
        <taxon>Pterygota</taxon>
        <taxon>Neoptera</taxon>
        <taxon>Endopterygota</taxon>
        <taxon>Diptera</taxon>
        <taxon>Brachycera</taxon>
        <taxon>Stratiomyomorpha</taxon>
        <taxon>Stratiomyidae</taxon>
        <taxon>Hermetiinae</taxon>
        <taxon>Hermetia</taxon>
    </lineage>
</organism>
<keyword evidence="2" id="KW-0677">Repeat</keyword>
<feature type="compositionally biased region" description="Low complexity" evidence="4">
    <location>
        <begin position="1204"/>
        <end position="1213"/>
    </location>
</feature>
<feature type="compositionally biased region" description="Polar residues" evidence="4">
    <location>
        <begin position="940"/>
        <end position="957"/>
    </location>
</feature>
<dbReference type="PROSITE" id="PS50097">
    <property type="entry name" value="BTB"/>
    <property type="match status" value="1"/>
</dbReference>
<dbReference type="OrthoDB" id="45365at2759"/>
<reference evidence="6 7" key="1">
    <citation type="submission" date="2020-11" db="EMBL/GenBank/DDBJ databases">
        <authorList>
            <person name="Wallbank WR R."/>
            <person name="Pardo Diaz C."/>
            <person name="Kozak K."/>
            <person name="Martin S."/>
            <person name="Jiggins C."/>
            <person name="Moest M."/>
            <person name="Warren A I."/>
            <person name="Generalovic N T."/>
            <person name="Byers J.R.P. K."/>
            <person name="Montejo-Kovacevich G."/>
            <person name="Yen C E."/>
        </authorList>
    </citation>
    <scope>NUCLEOTIDE SEQUENCE [LARGE SCALE GENOMIC DNA]</scope>
</reference>
<feature type="compositionally biased region" description="Polar residues" evidence="4">
    <location>
        <begin position="1174"/>
        <end position="1183"/>
    </location>
</feature>
<dbReference type="FunFam" id="3.30.710.10:FF:000001">
    <property type="entry name" value="Kelch-like family member 20"/>
    <property type="match status" value="1"/>
</dbReference>
<dbReference type="FunCoup" id="A0A7R8UEB4">
    <property type="interactions" value="3"/>
</dbReference>
<dbReference type="Gene3D" id="3.30.710.10">
    <property type="entry name" value="Potassium Channel Kv1.1, Chain A"/>
    <property type="match status" value="1"/>
</dbReference>
<keyword evidence="1" id="KW-0880">Kelch repeat</keyword>
<evidence type="ECO:0000259" key="5">
    <source>
        <dbReference type="PROSITE" id="PS50097"/>
    </source>
</evidence>
<feature type="region of interest" description="Disordered" evidence="4">
    <location>
        <begin position="1283"/>
        <end position="1323"/>
    </location>
</feature>
<evidence type="ECO:0000256" key="4">
    <source>
        <dbReference type="SAM" id="MobiDB-lite"/>
    </source>
</evidence>
<dbReference type="InterPro" id="IPR011333">
    <property type="entry name" value="SKP1/BTB/POZ_sf"/>
</dbReference>
<dbReference type="Gene3D" id="1.25.40.420">
    <property type="match status" value="1"/>
</dbReference>
<sequence>MISLSALITKYTFNIMSNLNGNLGNNNNGGNVAGGGGGGGGGNQNLAAEGSIERGSCLLMRYASQNSLDESSQKHITRPSGKDPSSGLYRNDQHTSRSFESMNEMRKENLLCDVTLVAEDMEISAHKMVLASCSPYFYAMFTSFEESRQDRITLQGVDFHALELLIEYVYTSEVEVNEDDVQSLLTAANLLQLTDVRDACCDYLQSQLDASNCLGIREFADIHGCIDLFNYADTYIEQHFNDVIKFDEFLSLSHEQVVNLIKNDRICVPSEEKVYESVIAWIRYDPLVREQYLSDLMEHVRLPFLSKEYLTQKVDKEALFEGNIKCKNLIIEALTYHLLPNETKSARTVPRQPIGLPKILLVIGGQAPKAIRSVECYDLRDERWYQVAEMPNRRCRAGLAVLGDKVYAVGGFNGSLRVRTVDVYDPASDSWSTCNSMEARRSTLGVAVLNGCIYAVGGFDGSTGLSSAEMFDPKTQEWRMIASMSTRRSSVGVGVVNNLLYAVGGYDGSSRQCLATVERYNSETDTWSQVAEMTARRSGAGVGVLNNILYAVGGHDGPLVRKSVEAYDPETNKWHSEAMMVLQTYRQLKFTVQIRIHGEFFLPLWALVAGAVARQAPTANADDENSQAEGTAEGAVGYSRPTQDNCTNQQQQAAANGAGGQNVVNNPHYENIYESIEQYNAAAAANNDVVANVVGAGNAAGPADNSNGPSAAVANAPHPQNQQQQNSRAQNSNINYRNDLYDRANNFAYDVPRSVRSSLGMRRNNLQLDLNTNRIRCSGTRGGENLNGISGYGPHRQRSFDDTESYHYYNLNSNVGGAYGSTRYENIYEQIRDEPIYRNTTGGAGNSRMYGRLDVIGHGIGRIERHLSSSCGNIDHYNLGGHYAVLGHSHFGTVGHIRLNASNTSNNAHARDNAGVKSSNSSFFSCLGGENSQSMSNIYRAASSNGGQPFQQTNSTRSNFSSAAAGNSSSKCTGAIPKAKTKQSQTQSSSSKATSAANNSSPEHSSTLNRISKSSLQWLLMNKWLPLWIGQGPDCKIIDFNFMFSRNCDSCDQTSSSNTSSSQRRDLVRFNGRAEMHTRRDPSGRPLRSTLTRLRESECPSARRCFEENNYENVHVQFQNGFEFGRSRDMYESGRSTLPHRARSESPNFADRVCTQRHNSLCSTKYSDPFKNYELNTENNSFKPRTVPKKMRRIALQHEASNETSTSTSSSPTSRDEPGPSGIVFRSNGRRKISCIKGKRLPPVEPVLNAASVDSNDEDLQANLGNSAIVDATEDDQGAEAIAAAMNSGPTGSESVSGEMTDERNNSSGDGFDEAEGNSSNER</sequence>
<feature type="region of interest" description="Disordered" evidence="4">
    <location>
        <begin position="619"/>
        <end position="662"/>
    </location>
</feature>
<feature type="compositionally biased region" description="Low complexity" evidence="4">
    <location>
        <begin position="648"/>
        <end position="662"/>
    </location>
</feature>
<dbReference type="SUPFAM" id="SSF117281">
    <property type="entry name" value="Kelch motif"/>
    <property type="match status" value="1"/>
</dbReference>
<dbReference type="SMART" id="SM00612">
    <property type="entry name" value="Kelch"/>
    <property type="match status" value="5"/>
</dbReference>
<dbReference type="InParanoid" id="A0A7R8UEB4"/>
<evidence type="ECO:0000256" key="1">
    <source>
        <dbReference type="ARBA" id="ARBA00022441"/>
    </source>
</evidence>
<dbReference type="EMBL" id="LR899009">
    <property type="protein sequence ID" value="CAD7078994.1"/>
    <property type="molecule type" value="Genomic_DNA"/>
</dbReference>
<feature type="region of interest" description="Disordered" evidence="4">
    <location>
        <begin position="701"/>
        <end position="729"/>
    </location>
</feature>
<dbReference type="CDD" id="cd18445">
    <property type="entry name" value="BACK_KLHL2_like"/>
    <property type="match status" value="1"/>
</dbReference>
<dbReference type="Proteomes" id="UP000594454">
    <property type="component" value="Chromosome 1"/>
</dbReference>
<protein>
    <recommendedName>
        <fullName evidence="5">BTB domain-containing protein</fullName>
    </recommendedName>
</protein>
<dbReference type="PANTHER" id="PTHR24412:SF466">
    <property type="entry name" value="RING CANAL KELCH PROTEIN"/>
    <property type="match status" value="1"/>
</dbReference>
<dbReference type="FunFam" id="1.25.40.420:FF:000001">
    <property type="entry name" value="Kelch-like family member 12"/>
    <property type="match status" value="1"/>
</dbReference>
<dbReference type="Pfam" id="PF07707">
    <property type="entry name" value="BACK"/>
    <property type="match status" value="1"/>
</dbReference>
<gene>
    <name evidence="6" type="ORF">HERILL_LOCUS2232</name>
</gene>